<dbReference type="EMBL" id="LXTC01000001">
    <property type="protein sequence ID" value="OBA23944.1"/>
    <property type="molecule type" value="Genomic_DNA"/>
</dbReference>
<evidence type="ECO:0000256" key="2">
    <source>
        <dbReference type="SAM" id="Phobius"/>
    </source>
</evidence>
<dbReference type="Proteomes" id="UP000092555">
    <property type="component" value="Unassembled WGS sequence"/>
</dbReference>
<dbReference type="OrthoDB" id="3824970at2759"/>
<name>A0A1A0HIE9_9ASCO</name>
<dbReference type="GeneID" id="30028582"/>
<dbReference type="STRING" id="869754.A0A1A0HIE9"/>
<comment type="caution">
    <text evidence="4">The sequence shown here is derived from an EMBL/GenBank/DDBJ whole genome shotgun (WGS) entry which is preliminary data.</text>
</comment>
<dbReference type="InterPro" id="IPR003892">
    <property type="entry name" value="CUE"/>
</dbReference>
<evidence type="ECO:0000259" key="3">
    <source>
        <dbReference type="PROSITE" id="PS51140"/>
    </source>
</evidence>
<dbReference type="Gene3D" id="1.10.8.10">
    <property type="entry name" value="DNA helicase RuvA subunit, C-terminal domain"/>
    <property type="match status" value="1"/>
</dbReference>
<evidence type="ECO:0000313" key="4">
    <source>
        <dbReference type="EMBL" id="OBA23944.1"/>
    </source>
</evidence>
<keyword evidence="2" id="KW-1133">Transmembrane helix</keyword>
<keyword evidence="2" id="KW-0812">Transmembrane</keyword>
<dbReference type="AlphaFoldDB" id="A0A1A0HIE9"/>
<sequence length="181" mass="20112">MDNSTIIFVATLAIVLVILRWFITPIPQSVPDEFNIPDPARSSVASGTGRHRRQVTESMIEVVQAIGPQLSISQIRHSLENTGSVEATIEILMESGNLPFPPGENFDTSTSATSDHSDVQTRCTKSLLEKYEVEGEPRKSFATAGKWGKDENERLSLLRSRKAELILRARENMKATICKEE</sequence>
<evidence type="ECO:0000313" key="5">
    <source>
        <dbReference type="Proteomes" id="UP000092555"/>
    </source>
</evidence>
<evidence type="ECO:0000256" key="1">
    <source>
        <dbReference type="ARBA" id="ARBA00022786"/>
    </source>
</evidence>
<dbReference type="GO" id="GO:0043130">
    <property type="term" value="F:ubiquitin binding"/>
    <property type="evidence" value="ECO:0007669"/>
    <property type="project" value="InterPro"/>
</dbReference>
<keyword evidence="2" id="KW-0472">Membrane</keyword>
<keyword evidence="1" id="KW-0833">Ubl conjugation pathway</keyword>
<keyword evidence="5" id="KW-1185">Reference proteome</keyword>
<reference evidence="4 5" key="1">
    <citation type="submission" date="2016-05" db="EMBL/GenBank/DDBJ databases">
        <title>Comparative genomics of biotechnologically important yeasts.</title>
        <authorList>
            <consortium name="DOE Joint Genome Institute"/>
            <person name="Riley R."/>
            <person name="Haridas S."/>
            <person name="Wolfe K.H."/>
            <person name="Lopes M.R."/>
            <person name="Hittinger C.T."/>
            <person name="Goker M."/>
            <person name="Salamov A."/>
            <person name="Wisecaver J."/>
            <person name="Long T.M."/>
            <person name="Aerts A.L."/>
            <person name="Barry K."/>
            <person name="Choi C."/>
            <person name="Clum A."/>
            <person name="Coughlan A.Y."/>
            <person name="Deshpande S."/>
            <person name="Douglass A.P."/>
            <person name="Hanson S.J."/>
            <person name="Klenk H.-P."/>
            <person name="LaButti K."/>
            <person name="Lapidus A."/>
            <person name="Lindquist E."/>
            <person name="Lipzen A."/>
            <person name="Meier-kolthoff J.P."/>
            <person name="Ohm R.A."/>
            <person name="Otillar R.P."/>
            <person name="Pangilinan J."/>
            <person name="Peng Y."/>
            <person name="Rokas A."/>
            <person name="Rosa C.A."/>
            <person name="Scheuner C."/>
            <person name="Sibirny A.A."/>
            <person name="Slot J.C."/>
            <person name="Stielow J.B."/>
            <person name="Sun H."/>
            <person name="Kurtzman C.P."/>
            <person name="Blackwell M."/>
            <person name="Grigoriev I.V."/>
            <person name="Jeffries T.W."/>
        </authorList>
    </citation>
    <scope>NUCLEOTIDE SEQUENCE [LARGE SCALE GENOMIC DNA]</scope>
    <source>
        <strain evidence="4 5">NRRL YB-4993</strain>
    </source>
</reference>
<dbReference type="Pfam" id="PF02845">
    <property type="entry name" value="CUE"/>
    <property type="match status" value="1"/>
</dbReference>
<dbReference type="CDD" id="cd14424">
    <property type="entry name" value="CUE_Cue1p_like"/>
    <property type="match status" value="1"/>
</dbReference>
<feature type="transmembrane region" description="Helical" evidence="2">
    <location>
        <begin position="6"/>
        <end position="23"/>
    </location>
</feature>
<dbReference type="RefSeq" id="XP_018714425.1">
    <property type="nucleotide sequence ID" value="XM_018855606.1"/>
</dbReference>
<protein>
    <recommendedName>
        <fullName evidence="3">CUE domain-containing protein</fullName>
    </recommendedName>
</protein>
<gene>
    <name evidence="4" type="ORF">METBIDRAFT_30302</name>
</gene>
<accession>A0A1A0HIE9</accession>
<proteinExistence type="predicted"/>
<organism evidence="4 5">
    <name type="scientific">Metschnikowia bicuspidata var. bicuspidata NRRL YB-4993</name>
    <dbReference type="NCBI Taxonomy" id="869754"/>
    <lineage>
        <taxon>Eukaryota</taxon>
        <taxon>Fungi</taxon>
        <taxon>Dikarya</taxon>
        <taxon>Ascomycota</taxon>
        <taxon>Saccharomycotina</taxon>
        <taxon>Pichiomycetes</taxon>
        <taxon>Metschnikowiaceae</taxon>
        <taxon>Metschnikowia</taxon>
    </lineage>
</organism>
<dbReference type="PROSITE" id="PS51140">
    <property type="entry name" value="CUE"/>
    <property type="match status" value="1"/>
</dbReference>
<feature type="domain" description="CUE" evidence="3">
    <location>
        <begin position="55"/>
        <end position="98"/>
    </location>
</feature>